<proteinExistence type="predicted"/>
<evidence type="ECO:0000256" key="1">
    <source>
        <dbReference type="SAM" id="MobiDB-lite"/>
    </source>
</evidence>
<evidence type="ECO:0000313" key="2">
    <source>
        <dbReference type="EMBL" id="CAB4049465.1"/>
    </source>
</evidence>
<dbReference type="Proteomes" id="UP000494102">
    <property type="component" value="Unassembled WGS sequence"/>
</dbReference>
<dbReference type="EMBL" id="CADILN010000003">
    <property type="protein sequence ID" value="CAB4049465.1"/>
    <property type="molecule type" value="Genomic_DNA"/>
</dbReference>
<name>A0A6J5K913_9BURK</name>
<sequence length="75" mass="8236">MEGGVENDRCGARSAAGSMTALSRTRSVRGHGFQMHHCPLQARAPLMSWRLEPAFFAYFLCGGKESKCRPAQGQH</sequence>
<evidence type="ECO:0000313" key="3">
    <source>
        <dbReference type="Proteomes" id="UP000494102"/>
    </source>
</evidence>
<protein>
    <submittedName>
        <fullName evidence="2">Uncharacterized protein</fullName>
    </submittedName>
</protein>
<dbReference type="AlphaFoldDB" id="A0A6J5K913"/>
<feature type="compositionally biased region" description="Basic and acidic residues" evidence="1">
    <location>
        <begin position="1"/>
        <end position="11"/>
    </location>
</feature>
<reference evidence="2 3" key="1">
    <citation type="submission" date="2020-04" db="EMBL/GenBank/DDBJ databases">
        <authorList>
            <person name="De Canck E."/>
        </authorList>
    </citation>
    <scope>NUCLEOTIDE SEQUENCE [LARGE SCALE GENOMIC DNA]</scope>
    <source>
        <strain evidence="2 3">LMG 9964</strain>
    </source>
</reference>
<accession>A0A6J5K913</accession>
<gene>
    <name evidence="2" type="ORF">LMG9964_03124</name>
</gene>
<feature type="region of interest" description="Disordered" evidence="1">
    <location>
        <begin position="1"/>
        <end position="23"/>
    </location>
</feature>
<organism evidence="2 3">
    <name type="scientific">Paraburkholderia phenoliruptrix</name>
    <dbReference type="NCBI Taxonomy" id="252970"/>
    <lineage>
        <taxon>Bacteria</taxon>
        <taxon>Pseudomonadati</taxon>
        <taxon>Pseudomonadota</taxon>
        <taxon>Betaproteobacteria</taxon>
        <taxon>Burkholderiales</taxon>
        <taxon>Burkholderiaceae</taxon>
        <taxon>Paraburkholderia</taxon>
    </lineage>
</organism>